<dbReference type="Pfam" id="PF00501">
    <property type="entry name" value="AMP-binding"/>
    <property type="match status" value="1"/>
</dbReference>
<keyword evidence="4" id="KW-1185">Reference proteome</keyword>
<accession>A0ABV8GSK4</accession>
<dbReference type="PROSITE" id="PS00455">
    <property type="entry name" value="AMP_BINDING"/>
    <property type="match status" value="1"/>
</dbReference>
<dbReference type="RefSeq" id="WP_379535810.1">
    <property type="nucleotide sequence ID" value="NZ_JBHSBI010000054.1"/>
</dbReference>
<dbReference type="Proteomes" id="UP001595851">
    <property type="component" value="Unassembled WGS sequence"/>
</dbReference>
<name>A0ABV8GSK4_9ACTN</name>
<dbReference type="InterPro" id="IPR045851">
    <property type="entry name" value="AMP-bd_C_sf"/>
</dbReference>
<sequence length="556" mass="58958">MSSGGDRGRALDCATLAEAASLLDPGVTVSFPGTGERLTAADLDRKSERFAAGLVAAGVKPGEVVGLLLPTGPQVLLGLLGVVRAGAAASMLSAAAGTPERSAERLALVVSTARMRYLVVHEDHSDIAHILQRMSPGLVVLDANLTAPPGRLPEVAEGDLAVLQYTSGSTGHPKGVMLPHSAVQAALRSIVASARLTRQDTMVTWLPHYHDMGLFGLLAPLMAGGSAQVLPPLAFIRRPARVLQLLSDHGGTLLMGPNFSYDRIVAAATPELLSNLDLSRWRLAFNGAEPVKASTVEAFTKCFASAGVPESVMYPVYGMAEATLPITFPEPGTVPRIIHVDRTELSDHGRCALVAPHHPAAKPLVSVGRPVQDMQLRLIDATGADCAPGQVGEIQISGPCVTSGYFANRSATAALFEGPWLHTGDLGFQLDGDLFIAGRTKEMIIVRGQNYFPEDVEDLAARQTGVHRGRCVAYAENEHVVVVAEIAPNYDPSVVCTEIRQLIADHLALTAVHVHPVRPGWLSRTTSGKWQRALTQTRIREQNTILASTDPDAPGD</sequence>
<comment type="caution">
    <text evidence="3">The sequence shown here is derived from an EMBL/GenBank/DDBJ whole genome shotgun (WGS) entry which is preliminary data.</text>
</comment>
<dbReference type="PANTHER" id="PTHR22754">
    <property type="entry name" value="DISCO-INTERACTING PROTEIN 2 DIP2 -RELATED"/>
    <property type="match status" value="1"/>
</dbReference>
<evidence type="ECO:0000256" key="1">
    <source>
        <dbReference type="ARBA" id="ARBA00006432"/>
    </source>
</evidence>
<dbReference type="Gene3D" id="3.40.50.12780">
    <property type="entry name" value="N-terminal domain of ligase-like"/>
    <property type="match status" value="1"/>
</dbReference>
<gene>
    <name evidence="3" type="ORF">ACFOY2_53005</name>
</gene>
<dbReference type="PANTHER" id="PTHR22754:SF32">
    <property type="entry name" value="DISCO-INTERACTING PROTEIN 2"/>
    <property type="match status" value="1"/>
</dbReference>
<dbReference type="EMBL" id="JBHSBI010000054">
    <property type="protein sequence ID" value="MFC4016014.1"/>
    <property type="molecule type" value="Genomic_DNA"/>
</dbReference>
<organism evidence="3 4">
    <name type="scientific">Nonomuraea purpurea</name>
    <dbReference type="NCBI Taxonomy" id="1849276"/>
    <lineage>
        <taxon>Bacteria</taxon>
        <taxon>Bacillati</taxon>
        <taxon>Actinomycetota</taxon>
        <taxon>Actinomycetes</taxon>
        <taxon>Streptosporangiales</taxon>
        <taxon>Streptosporangiaceae</taxon>
        <taxon>Nonomuraea</taxon>
    </lineage>
</organism>
<dbReference type="InterPro" id="IPR020845">
    <property type="entry name" value="AMP-binding_CS"/>
</dbReference>
<dbReference type="InterPro" id="IPR042099">
    <property type="entry name" value="ANL_N_sf"/>
</dbReference>
<evidence type="ECO:0000259" key="2">
    <source>
        <dbReference type="Pfam" id="PF00501"/>
    </source>
</evidence>
<dbReference type="SUPFAM" id="SSF56801">
    <property type="entry name" value="Acetyl-CoA synthetase-like"/>
    <property type="match status" value="1"/>
</dbReference>
<dbReference type="Gene3D" id="3.30.300.30">
    <property type="match status" value="1"/>
</dbReference>
<evidence type="ECO:0000313" key="3">
    <source>
        <dbReference type="EMBL" id="MFC4016014.1"/>
    </source>
</evidence>
<dbReference type="InterPro" id="IPR000873">
    <property type="entry name" value="AMP-dep_synth/lig_dom"/>
</dbReference>
<comment type="similarity">
    <text evidence="1">Belongs to the ATP-dependent AMP-binding enzyme family.</text>
</comment>
<reference evidence="4" key="1">
    <citation type="journal article" date="2019" name="Int. J. Syst. Evol. Microbiol.">
        <title>The Global Catalogue of Microorganisms (GCM) 10K type strain sequencing project: providing services to taxonomists for standard genome sequencing and annotation.</title>
        <authorList>
            <consortium name="The Broad Institute Genomics Platform"/>
            <consortium name="The Broad Institute Genome Sequencing Center for Infectious Disease"/>
            <person name="Wu L."/>
            <person name="Ma J."/>
        </authorList>
    </citation>
    <scope>NUCLEOTIDE SEQUENCE [LARGE SCALE GENOMIC DNA]</scope>
    <source>
        <strain evidence="4">TBRC 1276</strain>
    </source>
</reference>
<evidence type="ECO:0000313" key="4">
    <source>
        <dbReference type="Proteomes" id="UP001595851"/>
    </source>
</evidence>
<protein>
    <submittedName>
        <fullName evidence="3">AMP-binding protein</fullName>
    </submittedName>
</protein>
<feature type="domain" description="AMP-dependent synthetase/ligase" evidence="2">
    <location>
        <begin position="31"/>
        <end position="406"/>
    </location>
</feature>
<proteinExistence type="inferred from homology"/>